<evidence type="ECO:0000256" key="1">
    <source>
        <dbReference type="SAM" id="Phobius"/>
    </source>
</evidence>
<proteinExistence type="predicted"/>
<feature type="transmembrane region" description="Helical" evidence="1">
    <location>
        <begin position="24"/>
        <end position="45"/>
    </location>
</feature>
<keyword evidence="1" id="KW-0812">Transmembrane</keyword>
<dbReference type="AlphaFoldDB" id="A0A6J6BC81"/>
<accession>A0A6J6BC81</accession>
<dbReference type="EMBL" id="CAEZSP010000004">
    <property type="protein sequence ID" value="CAB4536284.1"/>
    <property type="molecule type" value="Genomic_DNA"/>
</dbReference>
<dbReference type="Pfam" id="PF14155">
    <property type="entry name" value="DUF4307"/>
    <property type="match status" value="1"/>
</dbReference>
<sequence>MSDEKFQGELDYNDRYGIRTGKPWIPYAISFAVIGVIWLLWSALFHAQPAIGSNLIAFSNTDPRNIEIRYIVTREDPSLSGTCILAARDIDKVVVGQITDFIPPGKAMIERVVQIPSRGDAVNARIESCYLN</sequence>
<name>A0A6J6BC81_9ZZZZ</name>
<dbReference type="InterPro" id="IPR025443">
    <property type="entry name" value="DUF4307"/>
</dbReference>
<organism evidence="2">
    <name type="scientific">freshwater metagenome</name>
    <dbReference type="NCBI Taxonomy" id="449393"/>
    <lineage>
        <taxon>unclassified sequences</taxon>
        <taxon>metagenomes</taxon>
        <taxon>ecological metagenomes</taxon>
    </lineage>
</organism>
<keyword evidence="1" id="KW-1133">Transmembrane helix</keyword>
<keyword evidence="1" id="KW-0472">Membrane</keyword>
<reference evidence="2" key="1">
    <citation type="submission" date="2020-05" db="EMBL/GenBank/DDBJ databases">
        <authorList>
            <person name="Chiriac C."/>
            <person name="Salcher M."/>
            <person name="Ghai R."/>
            <person name="Kavagutti S V."/>
        </authorList>
    </citation>
    <scope>NUCLEOTIDE SEQUENCE</scope>
</reference>
<protein>
    <submittedName>
        <fullName evidence="2">Unannotated protein</fullName>
    </submittedName>
</protein>
<gene>
    <name evidence="2" type="ORF">UFOPK1440_00165</name>
</gene>
<evidence type="ECO:0000313" key="2">
    <source>
        <dbReference type="EMBL" id="CAB4536284.1"/>
    </source>
</evidence>